<feature type="chain" id="PRO_5020644796" evidence="7">
    <location>
        <begin position="28"/>
        <end position="446"/>
    </location>
</feature>
<dbReference type="Gene3D" id="1.25.40.10">
    <property type="entry name" value="Tetratricopeptide repeat domain"/>
    <property type="match status" value="1"/>
</dbReference>
<evidence type="ECO:0000313" key="10">
    <source>
        <dbReference type="Proteomes" id="UP000294835"/>
    </source>
</evidence>
<keyword evidence="6" id="KW-0482">Metalloprotease</keyword>
<evidence type="ECO:0000256" key="3">
    <source>
        <dbReference type="ARBA" id="ARBA00022723"/>
    </source>
</evidence>
<comment type="caution">
    <text evidence="9">The sequence shown here is derived from an EMBL/GenBank/DDBJ whole genome shotgun (WGS) entry which is preliminary data.</text>
</comment>
<dbReference type="EMBL" id="SLXP01000003">
    <property type="protein sequence ID" value="TCP42400.1"/>
    <property type="molecule type" value="Genomic_DNA"/>
</dbReference>
<keyword evidence="4" id="KW-0378">Hydrolase</keyword>
<evidence type="ECO:0000259" key="8">
    <source>
        <dbReference type="Pfam" id="PF01435"/>
    </source>
</evidence>
<keyword evidence="10" id="KW-1185">Reference proteome</keyword>
<dbReference type="GO" id="GO:0016020">
    <property type="term" value="C:membrane"/>
    <property type="evidence" value="ECO:0007669"/>
    <property type="project" value="TreeGrafter"/>
</dbReference>
<evidence type="ECO:0000256" key="2">
    <source>
        <dbReference type="ARBA" id="ARBA00022670"/>
    </source>
</evidence>
<accession>A0A4R2Q1M8</accession>
<dbReference type="PANTHER" id="PTHR22726">
    <property type="entry name" value="METALLOENDOPEPTIDASE OMA1"/>
    <property type="match status" value="1"/>
</dbReference>
<feature type="domain" description="Peptidase M48" evidence="8">
    <location>
        <begin position="40"/>
        <end position="224"/>
    </location>
</feature>
<feature type="signal peptide" evidence="7">
    <location>
        <begin position="1"/>
        <end position="27"/>
    </location>
</feature>
<evidence type="ECO:0000313" key="9">
    <source>
        <dbReference type="EMBL" id="TCP42400.1"/>
    </source>
</evidence>
<evidence type="ECO:0000256" key="7">
    <source>
        <dbReference type="SAM" id="SignalP"/>
    </source>
</evidence>
<evidence type="ECO:0000256" key="1">
    <source>
        <dbReference type="ARBA" id="ARBA00001947"/>
    </source>
</evidence>
<dbReference type="Pfam" id="PF01435">
    <property type="entry name" value="Peptidase_M48"/>
    <property type="match status" value="1"/>
</dbReference>
<evidence type="ECO:0000256" key="5">
    <source>
        <dbReference type="ARBA" id="ARBA00022833"/>
    </source>
</evidence>
<name>A0A4R2Q1M8_9RHOB</name>
<dbReference type="InterPro" id="IPR051156">
    <property type="entry name" value="Mito/Outer_Membr_Metalloprot"/>
</dbReference>
<dbReference type="RefSeq" id="WP_132461529.1">
    <property type="nucleotide sequence ID" value="NZ_SLXP01000003.1"/>
</dbReference>
<reference evidence="9 10" key="1">
    <citation type="submission" date="2019-03" db="EMBL/GenBank/DDBJ databases">
        <title>Genomic Encyclopedia of Type Strains, Phase IV (KMG-IV): sequencing the most valuable type-strain genomes for metagenomic binning, comparative biology and taxonomic classification.</title>
        <authorList>
            <person name="Goeker M."/>
        </authorList>
    </citation>
    <scope>NUCLEOTIDE SEQUENCE [LARGE SCALE GENOMIC DNA]</scope>
    <source>
        <strain evidence="9 10">DSM 18063</strain>
    </source>
</reference>
<dbReference type="OrthoDB" id="9814887at2"/>
<dbReference type="CDD" id="cd07324">
    <property type="entry name" value="M48C_Oma1-like"/>
    <property type="match status" value="1"/>
</dbReference>
<protein>
    <submittedName>
        <fullName evidence="9">Putative Zn-dependent protease</fullName>
    </submittedName>
</protein>
<dbReference type="SUPFAM" id="SSF48452">
    <property type="entry name" value="TPR-like"/>
    <property type="match status" value="1"/>
</dbReference>
<evidence type="ECO:0000256" key="4">
    <source>
        <dbReference type="ARBA" id="ARBA00022801"/>
    </source>
</evidence>
<dbReference type="GO" id="GO:0051603">
    <property type="term" value="P:proteolysis involved in protein catabolic process"/>
    <property type="evidence" value="ECO:0007669"/>
    <property type="project" value="TreeGrafter"/>
</dbReference>
<dbReference type="Gene3D" id="3.30.2010.10">
    <property type="entry name" value="Metalloproteases ('zincins'), catalytic domain"/>
    <property type="match status" value="1"/>
</dbReference>
<dbReference type="PANTHER" id="PTHR22726:SF1">
    <property type="entry name" value="METALLOENDOPEPTIDASE OMA1, MITOCHONDRIAL"/>
    <property type="match status" value="1"/>
</dbReference>
<dbReference type="AlphaFoldDB" id="A0A4R2Q1M8"/>
<dbReference type="GO" id="GO:0046872">
    <property type="term" value="F:metal ion binding"/>
    <property type="evidence" value="ECO:0007669"/>
    <property type="project" value="UniProtKB-KW"/>
</dbReference>
<sequence>MAAIRRPLRQALLLALILLLAPLAARAQSLIRDAEIEYALRQLARPLATAAGISPSSLRVMVINDSAMNAFVLDGQTIMIHSGLLLRLESAAEAQAVIAHEIAHIANGHITRRLANLRGANSAAAMGLLMSLAVAATGNAEAGAGIAMGSASSAQRLFFAHTRAEESSADQAGVRYMARAGVDPQAMVDVLDLFRGQEALSSTRQDPYVRTHPLTADRLRALRGFAAAYGGQAAGDETAEYWYARARGKLGAFLQSPRFTLRKAAGDTGTVGMMRRAIAHHRTPAPDKALAEMARLEQARPNDPFVQELKGQILLESRRVGAAVDAYARAVALAPDEPLILAGHGRALLALDSAQANRQALAVLEKARARDPRDPRMLRDLALAHARAGHDGMAALATAERYAVGGRMDTALVHAKRASGLLPRGSPGWLRAQDVLSLAESAKRRK</sequence>
<dbReference type="InterPro" id="IPR011990">
    <property type="entry name" value="TPR-like_helical_dom_sf"/>
</dbReference>
<gene>
    <name evidence="9" type="ORF">EV662_103308</name>
</gene>
<keyword evidence="7" id="KW-0732">Signal</keyword>
<keyword evidence="3" id="KW-0479">Metal-binding</keyword>
<organism evidence="9 10">
    <name type="scientific">Rhodovulum marinum</name>
    <dbReference type="NCBI Taxonomy" id="320662"/>
    <lineage>
        <taxon>Bacteria</taxon>
        <taxon>Pseudomonadati</taxon>
        <taxon>Pseudomonadota</taxon>
        <taxon>Alphaproteobacteria</taxon>
        <taxon>Rhodobacterales</taxon>
        <taxon>Paracoccaceae</taxon>
        <taxon>Rhodovulum</taxon>
    </lineage>
</organism>
<proteinExistence type="predicted"/>
<dbReference type="Proteomes" id="UP000294835">
    <property type="component" value="Unassembled WGS sequence"/>
</dbReference>
<keyword evidence="2 9" id="KW-0645">Protease</keyword>
<comment type="cofactor">
    <cofactor evidence="1">
        <name>Zn(2+)</name>
        <dbReference type="ChEBI" id="CHEBI:29105"/>
    </cofactor>
</comment>
<dbReference type="GO" id="GO:0004222">
    <property type="term" value="F:metalloendopeptidase activity"/>
    <property type="evidence" value="ECO:0007669"/>
    <property type="project" value="InterPro"/>
</dbReference>
<keyword evidence="5" id="KW-0862">Zinc</keyword>
<evidence type="ECO:0000256" key="6">
    <source>
        <dbReference type="ARBA" id="ARBA00023049"/>
    </source>
</evidence>
<dbReference type="InterPro" id="IPR001915">
    <property type="entry name" value="Peptidase_M48"/>
</dbReference>